<dbReference type="InterPro" id="IPR013783">
    <property type="entry name" value="Ig-like_fold"/>
</dbReference>
<dbReference type="GeneID" id="101847557"/>
<name>A0ABM0KBJ2_APLCA</name>
<gene>
    <name evidence="3" type="primary">LOC101847557</name>
</gene>
<organism evidence="2 3">
    <name type="scientific">Aplysia californica</name>
    <name type="common">California sea hare</name>
    <dbReference type="NCBI Taxonomy" id="6500"/>
    <lineage>
        <taxon>Eukaryota</taxon>
        <taxon>Metazoa</taxon>
        <taxon>Spiralia</taxon>
        <taxon>Lophotrochozoa</taxon>
        <taxon>Mollusca</taxon>
        <taxon>Gastropoda</taxon>
        <taxon>Heterobranchia</taxon>
        <taxon>Euthyneura</taxon>
        <taxon>Tectipleura</taxon>
        <taxon>Aplysiida</taxon>
        <taxon>Aplysioidea</taxon>
        <taxon>Aplysiidae</taxon>
        <taxon>Aplysia</taxon>
    </lineage>
</organism>
<evidence type="ECO:0000259" key="1">
    <source>
        <dbReference type="Pfam" id="PF07679"/>
    </source>
</evidence>
<dbReference type="InterPro" id="IPR036179">
    <property type="entry name" value="Ig-like_dom_sf"/>
</dbReference>
<proteinExistence type="predicted"/>
<sequence length="116" mass="13031">MKKLADKKCKEKETITLDAKATNPHKLPFKWLKDGQPINTDLPKYDVGQKGEVFKLTVKDVDVGDAGQYTLQIGDRPCRANVAVDPLPRPPKIDSDKVKEIFVKKGENIEVNIPFD</sequence>
<reference evidence="3" key="1">
    <citation type="submission" date="2025-08" db="UniProtKB">
        <authorList>
            <consortium name="RefSeq"/>
        </authorList>
    </citation>
    <scope>IDENTIFICATION</scope>
</reference>
<dbReference type="SUPFAM" id="SSF48726">
    <property type="entry name" value="Immunoglobulin"/>
    <property type="match status" value="1"/>
</dbReference>
<dbReference type="InterPro" id="IPR013098">
    <property type="entry name" value="Ig_I-set"/>
</dbReference>
<dbReference type="RefSeq" id="XP_005113601.1">
    <property type="nucleotide sequence ID" value="XM_005113544.1"/>
</dbReference>
<dbReference type="Proteomes" id="UP000694888">
    <property type="component" value="Unplaced"/>
</dbReference>
<feature type="non-terminal residue" evidence="3">
    <location>
        <position position="116"/>
    </location>
</feature>
<dbReference type="Pfam" id="PF07679">
    <property type="entry name" value="I-set"/>
    <property type="match status" value="1"/>
</dbReference>
<keyword evidence="2" id="KW-1185">Reference proteome</keyword>
<feature type="domain" description="Immunoglobulin I-set" evidence="1">
    <location>
        <begin position="2"/>
        <end position="73"/>
    </location>
</feature>
<protein>
    <submittedName>
        <fullName evidence="3">Immunoglobulin superfamily member 22</fullName>
    </submittedName>
</protein>
<accession>A0ABM0KBJ2</accession>
<evidence type="ECO:0000313" key="2">
    <source>
        <dbReference type="Proteomes" id="UP000694888"/>
    </source>
</evidence>
<dbReference type="CDD" id="cd00096">
    <property type="entry name" value="Ig"/>
    <property type="match status" value="1"/>
</dbReference>
<dbReference type="Gene3D" id="2.60.40.10">
    <property type="entry name" value="Immunoglobulins"/>
    <property type="match status" value="1"/>
</dbReference>
<evidence type="ECO:0000313" key="3">
    <source>
        <dbReference type="RefSeq" id="XP_005113601.1"/>
    </source>
</evidence>